<evidence type="ECO:0000313" key="7">
    <source>
        <dbReference type="Proteomes" id="UP001523565"/>
    </source>
</evidence>
<evidence type="ECO:0000256" key="3">
    <source>
        <dbReference type="ARBA" id="ARBA00022729"/>
    </source>
</evidence>
<dbReference type="PANTHER" id="PTHR36108:SF13">
    <property type="entry name" value="COLOSSIN-B-RELATED"/>
    <property type="match status" value="1"/>
</dbReference>
<keyword evidence="4" id="KW-0472">Membrane</keyword>
<accession>A0ABT1EJN8</accession>
<dbReference type="Pfam" id="PF17802">
    <property type="entry name" value="SpaA"/>
    <property type="match status" value="8"/>
</dbReference>
<proteinExistence type="inferred from homology"/>
<feature type="domain" description="SpaA-like prealbumin fold" evidence="5">
    <location>
        <begin position="313"/>
        <end position="392"/>
    </location>
</feature>
<keyword evidence="4" id="KW-1133">Transmembrane helix</keyword>
<dbReference type="InterPro" id="IPR013784">
    <property type="entry name" value="Carb-bd-like_fold"/>
</dbReference>
<dbReference type="PANTHER" id="PTHR36108">
    <property type="entry name" value="COLOSSIN-B-RELATED"/>
    <property type="match status" value="1"/>
</dbReference>
<comment type="similarity">
    <text evidence="1">Belongs to the serine-aspartate repeat-containing protein (SDr) family.</text>
</comment>
<feature type="transmembrane region" description="Helical" evidence="4">
    <location>
        <begin position="12"/>
        <end position="31"/>
    </location>
</feature>
<feature type="domain" description="SpaA-like prealbumin fold" evidence="5">
    <location>
        <begin position="957"/>
        <end position="1049"/>
    </location>
</feature>
<dbReference type="SUPFAM" id="SSF49452">
    <property type="entry name" value="Starch-binding domain-like"/>
    <property type="match status" value="1"/>
</dbReference>
<feature type="domain" description="SpaA-like prealbumin fold" evidence="5">
    <location>
        <begin position="856"/>
        <end position="932"/>
    </location>
</feature>
<dbReference type="Gene3D" id="2.60.40.10">
    <property type="entry name" value="Immunoglobulins"/>
    <property type="match status" value="8"/>
</dbReference>
<feature type="domain" description="SpaA-like prealbumin fold" evidence="5">
    <location>
        <begin position="1054"/>
        <end position="1146"/>
    </location>
</feature>
<evidence type="ECO:0000259" key="5">
    <source>
        <dbReference type="Pfam" id="PF17802"/>
    </source>
</evidence>
<feature type="domain" description="SpaA-like prealbumin fold" evidence="5">
    <location>
        <begin position="602"/>
        <end position="694"/>
    </location>
</feature>
<gene>
    <name evidence="6" type="ORF">NK118_11720</name>
</gene>
<keyword evidence="4" id="KW-0812">Transmembrane</keyword>
<reference evidence="6 7" key="1">
    <citation type="journal article" date="2022" name="Genome Biol. Evol.">
        <title>Host diet, physiology and behaviors set the stage for Lachnospiraceae cladogenesis.</title>
        <authorList>
            <person name="Vera-Ponce De Leon A."/>
            <person name="Schneider M."/>
            <person name="Jahnes B.C."/>
            <person name="Sadowski V."/>
            <person name="Camuy-Velez L.A."/>
            <person name="Duan J."/>
            <person name="Sabree Z.L."/>
        </authorList>
    </citation>
    <scope>NUCLEOTIDE SEQUENCE [LARGE SCALE GENOMIC DNA]</scope>
    <source>
        <strain evidence="6 7">PAL227</strain>
    </source>
</reference>
<keyword evidence="2" id="KW-0964">Secreted</keyword>
<evidence type="ECO:0000256" key="4">
    <source>
        <dbReference type="SAM" id="Phobius"/>
    </source>
</evidence>
<evidence type="ECO:0000313" key="6">
    <source>
        <dbReference type="EMBL" id="MCP1110917.1"/>
    </source>
</evidence>
<dbReference type="InterPro" id="IPR041033">
    <property type="entry name" value="SpaA_PFL_dom_1"/>
</dbReference>
<feature type="domain" description="SpaA-like prealbumin fold" evidence="5">
    <location>
        <begin position="411"/>
        <end position="487"/>
    </location>
</feature>
<feature type="domain" description="SpaA-like prealbumin fold" evidence="5">
    <location>
        <begin position="742"/>
        <end position="824"/>
    </location>
</feature>
<dbReference type="InterPro" id="IPR013783">
    <property type="entry name" value="Ig-like_fold"/>
</dbReference>
<feature type="transmembrane region" description="Helical" evidence="4">
    <location>
        <begin position="1177"/>
        <end position="1195"/>
    </location>
</feature>
<feature type="domain" description="SpaA-like prealbumin fold" evidence="5">
    <location>
        <begin position="518"/>
        <end position="588"/>
    </location>
</feature>
<keyword evidence="3" id="KW-0732">Signal</keyword>
<comment type="caution">
    <text evidence="6">The sequence shown here is derived from an EMBL/GenBank/DDBJ whole genome shotgun (WGS) entry which is preliminary data.</text>
</comment>
<name>A0ABT1EJN8_9FIRM</name>
<dbReference type="Proteomes" id="UP001523565">
    <property type="component" value="Unassembled WGS sequence"/>
</dbReference>
<protein>
    <submittedName>
        <fullName evidence="6">SpaA isopeptide-forming pilin-related protein</fullName>
    </submittedName>
</protein>
<organism evidence="6 7">
    <name type="scientific">Ohessyouella blattaphilus</name>
    <dbReference type="NCBI Taxonomy" id="2949333"/>
    <lineage>
        <taxon>Bacteria</taxon>
        <taxon>Bacillati</taxon>
        <taxon>Bacillota</taxon>
        <taxon>Clostridia</taxon>
        <taxon>Lachnospirales</taxon>
        <taxon>Lachnospiraceae</taxon>
        <taxon>Ohessyouella</taxon>
    </lineage>
</organism>
<evidence type="ECO:0000256" key="2">
    <source>
        <dbReference type="ARBA" id="ARBA00022525"/>
    </source>
</evidence>
<sequence>MNQVLSTRKRRILSVLLIMAIFFSIFSTTSIDTKAANTVSISFTYVPKTGGGNIKWIRGFSVNGYHDAYGDAAGKQIMRMYASGSTAFCIQPGTPVNPGDQLTLNSSEAWNNLSEGQKQGIRLALLYGYQGNYGALTGTDGERWVATQFIIWELVAGCRYTSGNYACHNGTIIDAICSNNYNPEIRENYNRISGYMANYGRTPSFTGSVQELTWDGSKYSKTISDTNTCLNNFNVTSTDNRIAITKSGNNLTLASTEGFNGEIAINMTKHNIPKVTESSKLIACGSPYVQDVVIGVENVAGISAGLKVKAPYGKLKLLKTSEDGIVSGLRFKLTGNGIDKIVTTDKNGQIFLADLKPGAYTITEQMEERYANNEAKTIQIVAGKTTTVSFENRLKKFRVEVAKKDSVTGSSQGDATLEGAIYGIYQGEKLIDTYTTDKNGNFTTKYYICGENWSIKEITPSEGYLLNSTSYKIGSEAKLYTIEYNNTKNTVVEEVILGRVAIVKHADDGKTGIDTPESNAEFEVFLKKSGSYKDARDRERDHLTTDENGYAITKDLPYGIYTVHQIKGLEGHEFVPDFDVFISANGKVYPYILNNALFKSYVKIIKQDAETGKPIPYAGAGFKLYDSDGNLITMKTTYPNLTIIDTFYTDSTGQLLTPEELPYGSYTLVEEQAPYGYVLDQTPVPFTITEDGKESEGDLTITKVVKENAPQKGKIKITKIGELFAGVSNDNDIYQPIYNLDLLEGATFNIFADEDIITPDGTTRSGKDELVDTVTVPKGGCIHTKELYLGAYRLEEVTAPSGFVLQNEPIHVTLSYAGQEVAVTETAKLVENIRQKVEVSLKKILEKNEDFGIGINEELQNVSFGLYADEDLVAADGNIIPADGLLEIAYVEINGLATFKTDIPFGKYYVKEVATDNHYVISEDEYPFEFAYGEPTQDVIKISLNDDKEIENKLIYGSVKGLKVDAKDKPLAGTLFGLFKPSEEELTKENAILLSTSGKDGRFGFENVPYGTWVIKELEAPEGYVLLKDPVSIIIDKNEQVFEITIDNTMIIGIVQLHKVSASNPKTSLGGAIFEVYRDTNKDKIHNQDDELIGTMQELNDGLYEMKSLEYGGYFVVEKKAPDGYKRDTSSYYFEVIKDGETITVENSAGVGFTNEELPETPKTKKKVETGDSNNPLPAILLLLSFGAIAGTIIYKKRTKKKTETKD</sequence>
<dbReference type="SUPFAM" id="SSF49478">
    <property type="entry name" value="Cna protein B-type domain"/>
    <property type="match status" value="1"/>
</dbReference>
<dbReference type="RefSeq" id="WP_262069797.1">
    <property type="nucleotide sequence ID" value="NZ_JAMXOC010000019.1"/>
</dbReference>
<keyword evidence="7" id="KW-1185">Reference proteome</keyword>
<evidence type="ECO:0000256" key="1">
    <source>
        <dbReference type="ARBA" id="ARBA00007257"/>
    </source>
</evidence>
<dbReference type="EMBL" id="JAMZFV010000019">
    <property type="protein sequence ID" value="MCP1110917.1"/>
    <property type="molecule type" value="Genomic_DNA"/>
</dbReference>